<feature type="region of interest" description="Disordered" evidence="3">
    <location>
        <begin position="1"/>
        <end position="51"/>
    </location>
</feature>
<dbReference type="PANTHER" id="PTHR20835">
    <property type="entry name" value="E3 UBIQUITIN-PROTEIN LIGASE PPP1R11-RELATED"/>
    <property type="match status" value="1"/>
</dbReference>
<comment type="similarity">
    <text evidence="1 2">Belongs to the YPI1 family.</text>
</comment>
<feature type="compositionally biased region" description="Low complexity" evidence="3">
    <location>
        <begin position="11"/>
        <end position="42"/>
    </location>
</feature>
<dbReference type="GO" id="GO:0008157">
    <property type="term" value="F:protein phosphatase 1 binding"/>
    <property type="evidence" value="ECO:0007669"/>
    <property type="project" value="TreeGrafter"/>
</dbReference>
<comment type="subcellular location">
    <subcellularLocation>
        <location evidence="2">Nucleus</location>
    </subcellularLocation>
</comment>
<dbReference type="STRING" id="703135.A0A2A9NIY9"/>
<proteinExistence type="inferred from homology"/>
<dbReference type="Proteomes" id="UP000242287">
    <property type="component" value="Unassembled WGS sequence"/>
</dbReference>
<protein>
    <recommendedName>
        <fullName evidence="2">Type 1 phosphatases regulator</fullName>
    </recommendedName>
</protein>
<evidence type="ECO:0000256" key="2">
    <source>
        <dbReference type="RuleBase" id="RU367162"/>
    </source>
</evidence>
<dbReference type="GO" id="GO:0004865">
    <property type="term" value="F:protein serine/threonine phosphatase inhibitor activity"/>
    <property type="evidence" value="ECO:0007669"/>
    <property type="project" value="UniProtKB-UniRule"/>
</dbReference>
<dbReference type="AlphaFoldDB" id="A0A2A9NIY9"/>
<dbReference type="EMBL" id="KZ302072">
    <property type="protein sequence ID" value="PFH48217.1"/>
    <property type="molecule type" value="Genomic_DNA"/>
</dbReference>
<evidence type="ECO:0000256" key="1">
    <source>
        <dbReference type="ARBA" id="ARBA00005605"/>
    </source>
</evidence>
<name>A0A2A9NIY9_9AGAR</name>
<evidence type="ECO:0000313" key="4">
    <source>
        <dbReference type="EMBL" id="PFH48217.1"/>
    </source>
</evidence>
<feature type="region of interest" description="Disordered" evidence="3">
    <location>
        <begin position="122"/>
        <end position="192"/>
    </location>
</feature>
<gene>
    <name evidence="4" type="ORF">AMATHDRAFT_66049</name>
</gene>
<keyword evidence="2" id="KW-0539">Nucleus</keyword>
<comment type="function">
    <text evidence="2">Regulator of type 1 phosphatases which maintains protein phosphatase activity under strict control.</text>
</comment>
<feature type="compositionally biased region" description="Acidic residues" evidence="3">
    <location>
        <begin position="131"/>
        <end position="144"/>
    </location>
</feature>
<evidence type="ECO:0000313" key="5">
    <source>
        <dbReference type="Proteomes" id="UP000242287"/>
    </source>
</evidence>
<dbReference type="GO" id="GO:0005634">
    <property type="term" value="C:nucleus"/>
    <property type="evidence" value="ECO:0007669"/>
    <property type="project" value="UniProtKB-SubCell"/>
</dbReference>
<keyword evidence="5" id="KW-1185">Reference proteome</keyword>
<evidence type="ECO:0000256" key="3">
    <source>
        <dbReference type="SAM" id="MobiDB-lite"/>
    </source>
</evidence>
<reference evidence="4 5" key="1">
    <citation type="submission" date="2014-02" db="EMBL/GenBank/DDBJ databases">
        <title>Transposable element dynamics among asymbiotic and ectomycorrhizal Amanita fungi.</title>
        <authorList>
            <consortium name="DOE Joint Genome Institute"/>
            <person name="Hess J."/>
            <person name="Skrede I."/>
            <person name="Wolfe B."/>
            <person name="LaButti K."/>
            <person name="Ohm R.A."/>
            <person name="Grigoriev I.V."/>
            <person name="Pringle A."/>
        </authorList>
    </citation>
    <scope>NUCLEOTIDE SEQUENCE [LARGE SCALE GENOMIC DNA]</scope>
    <source>
        <strain evidence="4 5">SKay4041</strain>
    </source>
</reference>
<dbReference type="Pfam" id="PF07491">
    <property type="entry name" value="PPI_Ypi1"/>
    <property type="match status" value="1"/>
</dbReference>
<sequence length="192" mass="20170">MAYVATATMRTAVQQSSSASISSSNSTSISTPNPSSTSVTTSAAMAGDGSRTMTITVPLSEEERSGAEEDVVGAIRLRGAAGRSRAAGQRRRVVAWGEDVIDNEGCGRKSSKVCCIYHKPRRFDESSSSSSDDESDSDVDSDADPECHHHHPASLSSGPSGGRVGPRRAKNAYEHVPSSSRRKGKGKQEGDP</sequence>
<accession>A0A2A9NIY9</accession>
<organism evidence="4 5">
    <name type="scientific">Amanita thiersii Skay4041</name>
    <dbReference type="NCBI Taxonomy" id="703135"/>
    <lineage>
        <taxon>Eukaryota</taxon>
        <taxon>Fungi</taxon>
        <taxon>Dikarya</taxon>
        <taxon>Basidiomycota</taxon>
        <taxon>Agaricomycotina</taxon>
        <taxon>Agaricomycetes</taxon>
        <taxon>Agaricomycetidae</taxon>
        <taxon>Agaricales</taxon>
        <taxon>Pluteineae</taxon>
        <taxon>Amanitaceae</taxon>
        <taxon>Amanita</taxon>
    </lineage>
</organism>
<dbReference type="InterPro" id="IPR011107">
    <property type="entry name" value="PPI_Ypi1"/>
</dbReference>
<dbReference type="PANTHER" id="PTHR20835:SF0">
    <property type="entry name" value="E3 UBIQUITIN-PROTEIN LIGASE PPP1R11"/>
    <property type="match status" value="1"/>
</dbReference>